<keyword evidence="2" id="KW-0238">DNA-binding</keyword>
<evidence type="ECO:0000259" key="5">
    <source>
        <dbReference type="PROSITE" id="PS01124"/>
    </source>
</evidence>
<keyword evidence="4" id="KW-1133">Transmembrane helix</keyword>
<dbReference type="InterPro" id="IPR020449">
    <property type="entry name" value="Tscrpt_reg_AraC-type_HTH"/>
</dbReference>
<dbReference type="Gene3D" id="1.10.10.60">
    <property type="entry name" value="Homeodomain-like"/>
    <property type="match status" value="2"/>
</dbReference>
<feature type="transmembrane region" description="Helical" evidence="4">
    <location>
        <begin position="89"/>
        <end position="108"/>
    </location>
</feature>
<evidence type="ECO:0000313" key="7">
    <source>
        <dbReference type="Proteomes" id="UP000193450"/>
    </source>
</evidence>
<keyword evidence="4" id="KW-0812">Transmembrane</keyword>
<keyword evidence="1" id="KW-0805">Transcription regulation</keyword>
<dbReference type="PANTHER" id="PTHR43280:SF29">
    <property type="entry name" value="ARAC-FAMILY TRANSCRIPTIONAL REGULATOR"/>
    <property type="match status" value="1"/>
</dbReference>
<dbReference type="RefSeq" id="WP_085757734.1">
    <property type="nucleotide sequence ID" value="NZ_CP019343.1"/>
</dbReference>
<reference evidence="6 7" key="1">
    <citation type="submission" date="2016-11" db="EMBL/GenBank/DDBJ databases">
        <title>Trade-off between light-utilization and light-protection in marine flavobacteria.</title>
        <authorList>
            <person name="Kumagai Y."/>
        </authorList>
    </citation>
    <scope>NUCLEOTIDE SEQUENCE [LARGE SCALE GENOMIC DNA]</scope>
    <source>
        <strain evidence="6 7">NBRC 107125</strain>
    </source>
</reference>
<protein>
    <recommendedName>
        <fullName evidence="5">HTH araC/xylS-type domain-containing protein</fullName>
    </recommendedName>
</protein>
<feature type="transmembrane region" description="Helical" evidence="4">
    <location>
        <begin position="6"/>
        <end position="25"/>
    </location>
</feature>
<gene>
    <name evidence="6" type="ORF">BST96_05490</name>
</gene>
<accession>A0A1X9N690</accession>
<dbReference type="GO" id="GO:0043565">
    <property type="term" value="F:sequence-specific DNA binding"/>
    <property type="evidence" value="ECO:0007669"/>
    <property type="project" value="InterPro"/>
</dbReference>
<dbReference type="EMBL" id="CP019343">
    <property type="protein sequence ID" value="ARN73620.1"/>
    <property type="molecule type" value="Genomic_DNA"/>
</dbReference>
<evidence type="ECO:0000256" key="3">
    <source>
        <dbReference type="ARBA" id="ARBA00023163"/>
    </source>
</evidence>
<dbReference type="InterPro" id="IPR018060">
    <property type="entry name" value="HTH_AraC"/>
</dbReference>
<dbReference type="KEGG" id="osg:BST96_05490"/>
<sequence>MLISWLNVFQFLLAILSFILGYYLYSTKRCYALSGYFFCLAIHTACRMIAEIEGLPMVTDLSNSVRFIYAPLVYFSIRELLYQDFRYRPYHLVHLLPFTLALTSVGLFSVNSAYLSSMVGLLIIVYLIASYRLLFQFSKVVENTRSSGTPSGLRWLRRVLYIYSALIVFEGLRHTMDLMILENIYLSDMIFTAIVSFFLTLLVYQGMRSPSLLPPINSEERAITLDLEAGTPRERSPNPEVEQQLANFMQQHKPFLNPKISVKELAKELGISARLLSEVINEHYDCNFSEYINKARIIESQALMAAPDNREKSLLDIGLAAGFNSKTSFNVMFKRYTGQTPSSYRSQISPQS</sequence>
<dbReference type="InterPro" id="IPR018062">
    <property type="entry name" value="HTH_AraC-typ_CS"/>
</dbReference>
<dbReference type="OrthoDB" id="6866685at2"/>
<dbReference type="Proteomes" id="UP000193450">
    <property type="component" value="Chromosome"/>
</dbReference>
<evidence type="ECO:0000256" key="1">
    <source>
        <dbReference type="ARBA" id="ARBA00023015"/>
    </source>
</evidence>
<organism evidence="6 7">
    <name type="scientific">Oceanicoccus sagamiensis</name>
    <dbReference type="NCBI Taxonomy" id="716816"/>
    <lineage>
        <taxon>Bacteria</taxon>
        <taxon>Pseudomonadati</taxon>
        <taxon>Pseudomonadota</taxon>
        <taxon>Gammaproteobacteria</taxon>
        <taxon>Cellvibrionales</taxon>
        <taxon>Spongiibacteraceae</taxon>
        <taxon>Oceanicoccus</taxon>
    </lineage>
</organism>
<evidence type="ECO:0000256" key="2">
    <source>
        <dbReference type="ARBA" id="ARBA00023125"/>
    </source>
</evidence>
<feature type="domain" description="HTH araC/xylS-type" evidence="5">
    <location>
        <begin position="243"/>
        <end position="347"/>
    </location>
</feature>
<keyword evidence="3" id="KW-0804">Transcription</keyword>
<feature type="transmembrane region" description="Helical" evidence="4">
    <location>
        <begin position="184"/>
        <end position="204"/>
    </location>
</feature>
<dbReference type="AlphaFoldDB" id="A0A1X9N690"/>
<dbReference type="PANTHER" id="PTHR43280">
    <property type="entry name" value="ARAC-FAMILY TRANSCRIPTIONAL REGULATOR"/>
    <property type="match status" value="1"/>
</dbReference>
<evidence type="ECO:0000256" key="4">
    <source>
        <dbReference type="SAM" id="Phobius"/>
    </source>
</evidence>
<proteinExistence type="predicted"/>
<feature type="transmembrane region" description="Helical" evidence="4">
    <location>
        <begin position="114"/>
        <end position="134"/>
    </location>
</feature>
<feature type="transmembrane region" description="Helical" evidence="4">
    <location>
        <begin position="56"/>
        <end position="77"/>
    </location>
</feature>
<dbReference type="GO" id="GO:0003700">
    <property type="term" value="F:DNA-binding transcription factor activity"/>
    <property type="evidence" value="ECO:0007669"/>
    <property type="project" value="InterPro"/>
</dbReference>
<dbReference type="InterPro" id="IPR009057">
    <property type="entry name" value="Homeodomain-like_sf"/>
</dbReference>
<dbReference type="SUPFAM" id="SSF46689">
    <property type="entry name" value="Homeodomain-like"/>
    <property type="match status" value="1"/>
</dbReference>
<dbReference type="STRING" id="716816.BST96_05490"/>
<keyword evidence="7" id="KW-1185">Reference proteome</keyword>
<dbReference type="PROSITE" id="PS00041">
    <property type="entry name" value="HTH_ARAC_FAMILY_1"/>
    <property type="match status" value="1"/>
</dbReference>
<feature type="transmembrane region" description="Helical" evidence="4">
    <location>
        <begin position="32"/>
        <end position="50"/>
    </location>
</feature>
<dbReference type="SMART" id="SM00342">
    <property type="entry name" value="HTH_ARAC"/>
    <property type="match status" value="1"/>
</dbReference>
<dbReference type="Pfam" id="PF12833">
    <property type="entry name" value="HTH_18"/>
    <property type="match status" value="1"/>
</dbReference>
<keyword evidence="4" id="KW-0472">Membrane</keyword>
<dbReference type="PROSITE" id="PS01124">
    <property type="entry name" value="HTH_ARAC_FAMILY_2"/>
    <property type="match status" value="1"/>
</dbReference>
<name>A0A1X9N690_9GAMM</name>
<dbReference type="PRINTS" id="PR00032">
    <property type="entry name" value="HTHARAC"/>
</dbReference>
<evidence type="ECO:0000313" key="6">
    <source>
        <dbReference type="EMBL" id="ARN73620.1"/>
    </source>
</evidence>